<comment type="caution">
    <text evidence="3">The sequence shown here is derived from an EMBL/GenBank/DDBJ whole genome shotgun (WGS) entry which is preliminary data.</text>
</comment>
<accession>A0A316FTF6</accession>
<organism evidence="3 4">
    <name type="scientific">Pleionea mediterranea</name>
    <dbReference type="NCBI Taxonomy" id="523701"/>
    <lineage>
        <taxon>Bacteria</taxon>
        <taxon>Pseudomonadati</taxon>
        <taxon>Pseudomonadota</taxon>
        <taxon>Gammaproteobacteria</taxon>
        <taxon>Oceanospirillales</taxon>
        <taxon>Pleioneaceae</taxon>
        <taxon>Pleionea</taxon>
    </lineage>
</organism>
<dbReference type="SUPFAM" id="SSF54197">
    <property type="entry name" value="HIT-like"/>
    <property type="match status" value="1"/>
</dbReference>
<comment type="caution">
    <text evidence="1">Lacks conserved residue(s) required for the propagation of feature annotation.</text>
</comment>
<evidence type="ECO:0000313" key="4">
    <source>
        <dbReference type="Proteomes" id="UP000245790"/>
    </source>
</evidence>
<dbReference type="AlphaFoldDB" id="A0A316FTF6"/>
<name>A0A316FTF6_9GAMM</name>
<evidence type="ECO:0000259" key="2">
    <source>
        <dbReference type="PROSITE" id="PS51084"/>
    </source>
</evidence>
<dbReference type="Proteomes" id="UP000245790">
    <property type="component" value="Unassembled WGS sequence"/>
</dbReference>
<dbReference type="InterPro" id="IPR036265">
    <property type="entry name" value="HIT-like_sf"/>
</dbReference>
<dbReference type="PROSITE" id="PS51084">
    <property type="entry name" value="HIT_2"/>
    <property type="match status" value="1"/>
</dbReference>
<dbReference type="PIRSF" id="PIRSF000714">
    <property type="entry name" value="HIT"/>
    <property type="match status" value="1"/>
</dbReference>
<feature type="domain" description="HIT" evidence="2">
    <location>
        <begin position="3"/>
        <end position="105"/>
    </location>
</feature>
<keyword evidence="3" id="KW-0378">Hydrolase</keyword>
<dbReference type="InterPro" id="IPR011146">
    <property type="entry name" value="HIT-like"/>
</dbReference>
<keyword evidence="4" id="KW-1185">Reference proteome</keyword>
<dbReference type="Pfam" id="PF01230">
    <property type="entry name" value="HIT"/>
    <property type="match status" value="1"/>
</dbReference>
<proteinExistence type="predicted"/>
<evidence type="ECO:0000256" key="1">
    <source>
        <dbReference type="PROSITE-ProRule" id="PRU00464"/>
    </source>
</evidence>
<gene>
    <name evidence="3" type="ORF">C8D97_105175</name>
</gene>
<dbReference type="InterPro" id="IPR026026">
    <property type="entry name" value="HIT_Hint"/>
</dbReference>
<dbReference type="Gene3D" id="3.30.428.10">
    <property type="entry name" value="HIT-like"/>
    <property type="match status" value="1"/>
</dbReference>
<protein>
    <submittedName>
        <fullName evidence="3">Diadenosine tetraphosphate (Ap4A) HIT family hydrolase</fullName>
    </submittedName>
</protein>
<evidence type="ECO:0000313" key="3">
    <source>
        <dbReference type="EMBL" id="PWK51859.1"/>
    </source>
</evidence>
<dbReference type="OrthoDB" id="9799145at2"/>
<dbReference type="RefSeq" id="WP_109763245.1">
    <property type="nucleotide sequence ID" value="NZ_QGGU01000005.1"/>
</dbReference>
<dbReference type="EMBL" id="QGGU01000005">
    <property type="protein sequence ID" value="PWK51859.1"/>
    <property type="molecule type" value="Genomic_DNA"/>
</dbReference>
<reference evidence="3 4" key="1">
    <citation type="submission" date="2018-05" db="EMBL/GenBank/DDBJ databases">
        <title>Genomic Encyclopedia of Type Strains, Phase IV (KMG-IV): sequencing the most valuable type-strain genomes for metagenomic binning, comparative biology and taxonomic classification.</title>
        <authorList>
            <person name="Goeker M."/>
        </authorList>
    </citation>
    <scope>NUCLEOTIDE SEQUENCE [LARGE SCALE GENOMIC DNA]</scope>
    <source>
        <strain evidence="3 4">DSM 25350</strain>
    </source>
</reference>
<dbReference type="GO" id="GO:0016787">
    <property type="term" value="F:hydrolase activity"/>
    <property type="evidence" value="ECO:0007669"/>
    <property type="project" value="UniProtKB-KW"/>
</dbReference>
<sequence>MEHFQLDKTLEQDCYFVTELSFSRLLLMNDQQYPWLILVPRVESAQELYELTFEQQQALWTEIADTSKLLKQLFSPIKLNIGALGNIVRQLHVHIIARFEQDNAWPGPVWGAHKPVTYSETDASALIEKIKQALN</sequence>